<name>A0A914RN85_PAREQ</name>
<accession>A0A914RN85</accession>
<proteinExistence type="inferred from homology"/>
<reference evidence="10" key="1">
    <citation type="submission" date="2022-11" db="UniProtKB">
        <authorList>
            <consortium name="WormBaseParasite"/>
        </authorList>
    </citation>
    <scope>IDENTIFICATION</scope>
</reference>
<evidence type="ECO:0000256" key="1">
    <source>
        <dbReference type="ARBA" id="ARBA00004123"/>
    </source>
</evidence>
<keyword evidence="4" id="KW-0805">Transcription regulation</keyword>
<comment type="subcellular location">
    <subcellularLocation>
        <location evidence="1">Nucleus</location>
    </subcellularLocation>
</comment>
<evidence type="ECO:0000256" key="5">
    <source>
        <dbReference type="ARBA" id="ARBA00023163"/>
    </source>
</evidence>
<feature type="domain" description="Transcription factor TFIID subunit 8 C-terminal" evidence="8">
    <location>
        <begin position="54"/>
        <end position="73"/>
    </location>
</feature>
<dbReference type="InterPro" id="IPR019473">
    <property type="entry name" value="TFIID_su8_C"/>
</dbReference>
<evidence type="ECO:0000256" key="4">
    <source>
        <dbReference type="ARBA" id="ARBA00023015"/>
    </source>
</evidence>
<sequence length="160" mass="17402">MALIDLGIAVTELPDFLNKCRSQGSLVIAQPKVQAPPVTPIPLRVGNARPHHPHIPDSLPPFPDPHTYIRTEVALAPSKGFFTLRAVIEPSLDNSPYLGALLCEELNDEGAEVPTSPPPTHAHSHANNEGGPGGEEAPSEENPYLRRPRMPLHDDNHMEM</sequence>
<dbReference type="InterPro" id="IPR037818">
    <property type="entry name" value="TAF8"/>
</dbReference>
<dbReference type="AlphaFoldDB" id="A0A914RN85"/>
<comment type="similarity">
    <text evidence="2">Belongs to the TAF8 family.</text>
</comment>
<evidence type="ECO:0000259" key="8">
    <source>
        <dbReference type="Pfam" id="PF10406"/>
    </source>
</evidence>
<keyword evidence="6" id="KW-0539">Nucleus</keyword>
<dbReference type="CDD" id="cd08049">
    <property type="entry name" value="TAF8"/>
    <property type="match status" value="1"/>
</dbReference>
<feature type="region of interest" description="Disordered" evidence="7">
    <location>
        <begin position="108"/>
        <end position="160"/>
    </location>
</feature>
<protein>
    <recommendedName>
        <fullName evidence="3">Transcription initiation factor TFIID subunit 8</fullName>
    </recommendedName>
</protein>
<evidence type="ECO:0000256" key="3">
    <source>
        <dbReference type="ARBA" id="ARBA00017307"/>
    </source>
</evidence>
<dbReference type="Pfam" id="PF10406">
    <property type="entry name" value="TAF8_C"/>
    <property type="match status" value="1"/>
</dbReference>
<dbReference type="GO" id="GO:0005669">
    <property type="term" value="C:transcription factor TFIID complex"/>
    <property type="evidence" value="ECO:0007669"/>
    <property type="project" value="InterPro"/>
</dbReference>
<feature type="compositionally biased region" description="Basic and acidic residues" evidence="7">
    <location>
        <begin position="151"/>
        <end position="160"/>
    </location>
</feature>
<evidence type="ECO:0000313" key="10">
    <source>
        <dbReference type="WBParaSite" id="PEQ_0000796401-mRNA-1"/>
    </source>
</evidence>
<evidence type="ECO:0000256" key="2">
    <source>
        <dbReference type="ARBA" id="ARBA00008767"/>
    </source>
</evidence>
<evidence type="ECO:0000256" key="6">
    <source>
        <dbReference type="ARBA" id="ARBA00023242"/>
    </source>
</evidence>
<dbReference type="PANTHER" id="PTHR46469:SF1">
    <property type="entry name" value="TRANSCRIPTION INITIATION FACTOR TFIID SUBUNIT 8"/>
    <property type="match status" value="1"/>
</dbReference>
<evidence type="ECO:0000313" key="9">
    <source>
        <dbReference type="Proteomes" id="UP000887564"/>
    </source>
</evidence>
<dbReference type="GO" id="GO:0006367">
    <property type="term" value="P:transcription initiation at RNA polymerase II promoter"/>
    <property type="evidence" value="ECO:0007669"/>
    <property type="project" value="TreeGrafter"/>
</dbReference>
<keyword evidence="9" id="KW-1185">Reference proteome</keyword>
<dbReference type="PANTHER" id="PTHR46469">
    <property type="entry name" value="TRANSCRIPTION INITIATION FACTOR TFIID SUBUNIT 8"/>
    <property type="match status" value="1"/>
</dbReference>
<keyword evidence="5" id="KW-0804">Transcription</keyword>
<dbReference type="WBParaSite" id="PEQ_0000796401-mRNA-1">
    <property type="protein sequence ID" value="PEQ_0000796401-mRNA-1"/>
    <property type="gene ID" value="PEQ_0000796401"/>
</dbReference>
<organism evidence="9 10">
    <name type="scientific">Parascaris equorum</name>
    <name type="common">Equine roundworm</name>
    <dbReference type="NCBI Taxonomy" id="6256"/>
    <lineage>
        <taxon>Eukaryota</taxon>
        <taxon>Metazoa</taxon>
        <taxon>Ecdysozoa</taxon>
        <taxon>Nematoda</taxon>
        <taxon>Chromadorea</taxon>
        <taxon>Rhabditida</taxon>
        <taxon>Spirurina</taxon>
        <taxon>Ascaridomorpha</taxon>
        <taxon>Ascaridoidea</taxon>
        <taxon>Ascarididae</taxon>
        <taxon>Parascaris</taxon>
    </lineage>
</organism>
<evidence type="ECO:0000256" key="7">
    <source>
        <dbReference type="SAM" id="MobiDB-lite"/>
    </source>
</evidence>
<dbReference type="Proteomes" id="UP000887564">
    <property type="component" value="Unplaced"/>
</dbReference>